<proteinExistence type="predicted"/>
<keyword evidence="4" id="KW-0564">Palmitate</keyword>
<evidence type="ECO:0000256" key="4">
    <source>
        <dbReference type="ARBA" id="ARBA00023139"/>
    </source>
</evidence>
<dbReference type="Gene3D" id="3.40.190.10">
    <property type="entry name" value="Periplasmic binding protein-like II"/>
    <property type="match status" value="1"/>
</dbReference>
<dbReference type="PANTHER" id="PTHR43649:SF33">
    <property type="entry name" value="POLYGALACTURONAN_RHAMNOGALACTURONAN-BINDING PROTEIN YTCQ"/>
    <property type="match status" value="1"/>
</dbReference>
<evidence type="ECO:0000256" key="3">
    <source>
        <dbReference type="ARBA" id="ARBA00023136"/>
    </source>
</evidence>
<name>A0A099I4C4_CLOIN</name>
<accession>A0A099I4C4</accession>
<dbReference type="PANTHER" id="PTHR43649">
    <property type="entry name" value="ARABINOSE-BINDING PROTEIN-RELATED"/>
    <property type="match status" value="1"/>
</dbReference>
<dbReference type="Proteomes" id="UP000030008">
    <property type="component" value="Unassembled WGS sequence"/>
</dbReference>
<comment type="caution">
    <text evidence="6">The sequence shown here is derived from an EMBL/GenBank/DDBJ whole genome shotgun (WGS) entry which is preliminary data.</text>
</comment>
<organism evidence="6 7">
    <name type="scientific">Clostridium innocuum</name>
    <dbReference type="NCBI Taxonomy" id="1522"/>
    <lineage>
        <taxon>Bacteria</taxon>
        <taxon>Bacillati</taxon>
        <taxon>Bacillota</taxon>
        <taxon>Clostridia</taxon>
        <taxon>Eubacteriales</taxon>
        <taxon>Clostridiaceae</taxon>
        <taxon>Clostridium</taxon>
    </lineage>
</organism>
<dbReference type="SUPFAM" id="SSF53850">
    <property type="entry name" value="Periplasmic binding protein-like II"/>
    <property type="match status" value="1"/>
</dbReference>
<protein>
    <submittedName>
        <fullName evidence="6">Sugar ABC transporter substrate-binding protein</fullName>
    </submittedName>
</protein>
<evidence type="ECO:0000256" key="2">
    <source>
        <dbReference type="ARBA" id="ARBA00022729"/>
    </source>
</evidence>
<reference evidence="6 7" key="1">
    <citation type="submission" date="2014-08" db="EMBL/GenBank/DDBJ databases">
        <title>Clostridium innocuum, an unnegligible vancomycin-resistant pathogen causing extra-intestinal infections.</title>
        <authorList>
            <person name="Feng Y."/>
            <person name="Chiu C.-H."/>
        </authorList>
    </citation>
    <scope>NUCLEOTIDE SEQUENCE [LARGE SCALE GENOMIC DNA]</scope>
    <source>
        <strain evidence="6 7">AN88</strain>
    </source>
</reference>
<evidence type="ECO:0000313" key="6">
    <source>
        <dbReference type="EMBL" id="KGJ52809.1"/>
    </source>
</evidence>
<dbReference type="AlphaFoldDB" id="A0A099I4C4"/>
<dbReference type="InterPro" id="IPR006059">
    <property type="entry name" value="SBP"/>
</dbReference>
<evidence type="ECO:0000256" key="5">
    <source>
        <dbReference type="ARBA" id="ARBA00023288"/>
    </source>
</evidence>
<dbReference type="EMBL" id="JQIF01000052">
    <property type="protein sequence ID" value="KGJ52809.1"/>
    <property type="molecule type" value="Genomic_DNA"/>
</dbReference>
<sequence>MKRRLLITLVLLLLCIGGIGWFSYMQQKTVVLKFGMFAGSNWDVPNGDSYKIIDQAIERFEKAHPNVRVEYVSGLQKADYSEWLSQQALEGDLPDVYMVLSDDLYTFADIGMLEELNSYIQRDEKLTVKNYFTPALKSGQMNGRQYALPYESVPTMMYVNKTLLDKFDIALPDNNWTWDDFYTICEKVTLDSDHDGSLDTFGVYGYGWQNALASNDATIFNASGTSATLANDKVYEAVEFTRKLEELNKGQSVNSAMFDKGMVAFCPMKFSEYRTYKPYPWRVKKYTNFEWDCIPMPAGPEGDNVSQLDTLSMGISASSSHKKLAWEFLKSLCYDTTAQKDIFKYSQGVSVLKDITGSKQVMEYLLKDAPGDSTFNMDFFNDTMEHAIPNTKFTDYDQVISVADSEIRRLLGTDEDIKTSINTLQTKIDLILKK</sequence>
<dbReference type="RefSeq" id="WP_044905750.1">
    <property type="nucleotide sequence ID" value="NZ_JQIF01000052.1"/>
</dbReference>
<dbReference type="CDD" id="cd13585">
    <property type="entry name" value="PBP2_TMBP_like"/>
    <property type="match status" value="1"/>
</dbReference>
<dbReference type="Pfam" id="PF01547">
    <property type="entry name" value="SBP_bac_1"/>
    <property type="match status" value="1"/>
</dbReference>
<gene>
    <name evidence="6" type="ORF">CIAN88_12495</name>
</gene>
<keyword evidence="3" id="KW-0472">Membrane</keyword>
<evidence type="ECO:0000256" key="1">
    <source>
        <dbReference type="ARBA" id="ARBA00022475"/>
    </source>
</evidence>
<evidence type="ECO:0000313" key="7">
    <source>
        <dbReference type="Proteomes" id="UP000030008"/>
    </source>
</evidence>
<keyword evidence="5" id="KW-0449">Lipoprotein</keyword>
<keyword evidence="2" id="KW-0732">Signal</keyword>
<keyword evidence="1" id="KW-1003">Cell membrane</keyword>
<dbReference type="InterPro" id="IPR050490">
    <property type="entry name" value="Bact_solute-bd_prot1"/>
</dbReference>